<feature type="domain" description="RDRP core" evidence="3">
    <location>
        <begin position="437"/>
        <end position="1095"/>
    </location>
</feature>
<keyword evidence="1" id="KW-0808">Transferase</keyword>
<comment type="similarity">
    <text evidence="1">Belongs to the RdRP family.</text>
</comment>
<keyword evidence="5" id="KW-1185">Reference proteome</keyword>
<evidence type="ECO:0000313" key="4">
    <source>
        <dbReference type="EMBL" id="KAK5989817.1"/>
    </source>
</evidence>
<comment type="caution">
    <text evidence="4">The sequence shown here is derived from an EMBL/GenBank/DDBJ whole genome shotgun (WGS) entry which is preliminary data.</text>
</comment>
<dbReference type="PANTHER" id="PTHR23079:SF14">
    <property type="entry name" value="RNA-DEPENDENT RNA POLYMERASE"/>
    <property type="match status" value="1"/>
</dbReference>
<feature type="region of interest" description="Disordered" evidence="2">
    <location>
        <begin position="251"/>
        <end position="275"/>
    </location>
</feature>
<evidence type="ECO:0000313" key="5">
    <source>
        <dbReference type="Proteomes" id="UP001338125"/>
    </source>
</evidence>
<comment type="catalytic activity">
    <reaction evidence="1">
        <text>RNA(n) + a ribonucleoside 5'-triphosphate = RNA(n+1) + diphosphate</text>
        <dbReference type="Rhea" id="RHEA:21248"/>
        <dbReference type="Rhea" id="RHEA-COMP:14527"/>
        <dbReference type="Rhea" id="RHEA-COMP:17342"/>
        <dbReference type="ChEBI" id="CHEBI:33019"/>
        <dbReference type="ChEBI" id="CHEBI:61557"/>
        <dbReference type="ChEBI" id="CHEBI:140395"/>
        <dbReference type="EC" id="2.7.7.48"/>
    </reaction>
</comment>
<evidence type="ECO:0000259" key="3">
    <source>
        <dbReference type="Pfam" id="PF05183"/>
    </source>
</evidence>
<evidence type="ECO:0000256" key="2">
    <source>
        <dbReference type="SAM" id="MobiDB-lite"/>
    </source>
</evidence>
<dbReference type="Pfam" id="PF05183">
    <property type="entry name" value="RdRP"/>
    <property type="match status" value="1"/>
</dbReference>
<evidence type="ECO:0000256" key="1">
    <source>
        <dbReference type="RuleBase" id="RU363098"/>
    </source>
</evidence>
<protein>
    <recommendedName>
        <fullName evidence="1">RNA-dependent RNA polymerase</fullName>
        <ecNumber evidence="1">2.7.7.48</ecNumber>
    </recommendedName>
</protein>
<name>A0ABR0SCB5_9HYPO</name>
<dbReference type="EC" id="2.7.7.48" evidence="1"/>
<proteinExistence type="inferred from homology"/>
<keyword evidence="1" id="KW-0694">RNA-binding</keyword>
<accession>A0ABR0SCB5</accession>
<dbReference type="Proteomes" id="UP001338125">
    <property type="component" value="Unassembled WGS sequence"/>
</dbReference>
<feature type="region of interest" description="Disordered" evidence="2">
    <location>
        <begin position="32"/>
        <end position="54"/>
    </location>
</feature>
<dbReference type="EMBL" id="JAVFKD010000014">
    <property type="protein sequence ID" value="KAK5989817.1"/>
    <property type="molecule type" value="Genomic_DNA"/>
</dbReference>
<dbReference type="Gene3D" id="1.10.8.790">
    <property type="entry name" value="RNA-dependent RNA polymerase, slab domain, helical subdomain-like"/>
    <property type="match status" value="1"/>
</dbReference>
<reference evidence="4 5" key="1">
    <citation type="submission" date="2024-01" db="EMBL/GenBank/DDBJ databases">
        <title>Complete genome of Cladobotryum mycophilum ATHUM6906.</title>
        <authorList>
            <person name="Christinaki A.C."/>
            <person name="Myridakis A.I."/>
            <person name="Kouvelis V.N."/>
        </authorList>
    </citation>
    <scope>NUCLEOTIDE SEQUENCE [LARGE SCALE GENOMIC DNA]</scope>
    <source>
        <strain evidence="4 5">ATHUM6906</strain>
    </source>
</reference>
<sequence length="1313" mass="148623">MDQTGSFSHRGNASKEELDRIVGRLNANFGLQLRGPDPTLSPSRRRDQRRSQEEHLNDVLYERIRVLHYKRDKRLADGLGHFQIRAREILSPPRNGIGVSRVDRAALQTCLFNLLPDVNSANQSTWKRRSDEGLHATPKRARAPQDYDYPSAVDHLPVRSRASTAANFPEYTGSINMSMEEIIPSTYQNPLSPNRFFASSRASRPSDVFSSVYSEATAVISQITIDSHYPDPDDSSVCERIDTVLHESFSRDRTGASVQQLRHSPQQSFEPRSVSTSFDVGNTSFRSTELGESPYSSHYVTSSTQLSTLSFHQSNNEAIDGSLDDRLASIWPKFPSPGLNEAPLAVIWEVTRAALHCRVTLDEFDLKYAPNDQWHDQPKLRGMVLTHPLFLGKGLPASNDSATWKIALNEFQTKVKSVTLCAELTFNEKAAGPLYNLRLHPLKLELSHRLARRFGADRFLELLIPSPSSVKDYPAIAKDFDLDKVVRWLTDKPHYFLGRFWIPFYVRSVKGKKTNGKKPTAFQERIYFFACNGNNFRIPRTRGSFPPQEEALTPLKRTTMKLSSLLEWAVNIKNAKNSAQPVTKLFSRLALSLSRTWPTVILERSQIIFCPSDIKTDKVMNDGIGRLSRPLAAKIAESLGLSDCPSAFQARLGSAKGMWMIDVNGENPEKDWIEIYPSQEKWKCDFADPQHRRFEVRNWPSELRSASLNQQFIPVLEAQSYNPAEMRQAIADHLVSALRADLDAQTTAIREPLDLRLWVHQSGLMKNDRSFYGNAEFLGGLPESNADKVAFLLDSGFDQRKMLYLKDLIWDMCKRKAETLEEKMNITIPCSSYVYMAADFSNTLEEDEVHLSFSTKFQVEGFSDTLLENMDVLVARAPAHFPSDIQKVRIVSRPELRKLKDVIIFSTKGKVPLADKLSGGDYDGDMAWVCWDREIVKNFRSAPVPKTPNLFTAGYLGKLETKFDDLMGQAGRDAHHGIADTQIDRACREFMYSALSFNLQPSFLGKCTKYKERLCYRNNSVTNDAAIVLSTLLSNLVDQAKQGILFTLKDWERLCKEYIKTPLRLEDPAYATGDRPRPSRRGGGMHVLDYLRFDVAKVVIHQALTSFNQAIQFSNIQAYDADLTKLFNNTYDAPTATLTGCKEVLDNLKDQVRELVETWKKKNGGGPKEGDDGFAATTKQIHQKWFDMEPPMGLRSTEFVQEILKDWGTEANTSAWQLLKASATFKFQYDKSYRFVWHMAGRQLGFIKARMHPVPKETAPVLVIPEMWGVLRPDKKLIMSLAAQREAAKDSESTAALAEVWDFDDNGTVIDDA</sequence>
<gene>
    <name evidence="4" type="ORF">PT974_08078</name>
</gene>
<keyword evidence="1" id="KW-0548">Nucleotidyltransferase</keyword>
<feature type="region of interest" description="Disordered" evidence="2">
    <location>
        <begin position="126"/>
        <end position="151"/>
    </location>
</feature>
<organism evidence="4 5">
    <name type="scientific">Cladobotryum mycophilum</name>
    <dbReference type="NCBI Taxonomy" id="491253"/>
    <lineage>
        <taxon>Eukaryota</taxon>
        <taxon>Fungi</taxon>
        <taxon>Dikarya</taxon>
        <taxon>Ascomycota</taxon>
        <taxon>Pezizomycotina</taxon>
        <taxon>Sordariomycetes</taxon>
        <taxon>Hypocreomycetidae</taxon>
        <taxon>Hypocreales</taxon>
        <taxon>Hypocreaceae</taxon>
        <taxon>Cladobotryum</taxon>
    </lineage>
</organism>
<dbReference type="InterPro" id="IPR007855">
    <property type="entry name" value="RDRP"/>
</dbReference>
<dbReference type="InterPro" id="IPR057596">
    <property type="entry name" value="RDRP_core"/>
</dbReference>
<dbReference type="PANTHER" id="PTHR23079">
    <property type="entry name" value="RNA-DEPENDENT RNA POLYMERASE"/>
    <property type="match status" value="1"/>
</dbReference>
<keyword evidence="1" id="KW-0696">RNA-directed RNA polymerase</keyword>
<feature type="compositionally biased region" description="Polar residues" evidence="2">
    <location>
        <begin position="256"/>
        <end position="275"/>
    </location>
</feature>